<dbReference type="InterPro" id="IPR036893">
    <property type="entry name" value="SBP_sf"/>
</dbReference>
<evidence type="ECO:0000256" key="7">
    <source>
        <dbReference type="ARBA" id="ARBA00023163"/>
    </source>
</evidence>
<comment type="caution">
    <text evidence="12">The sequence shown here is derived from an EMBL/GenBank/DDBJ whole genome shotgun (WGS) entry which is preliminary data.</text>
</comment>
<comment type="subcellular location">
    <subcellularLocation>
        <location evidence="1">Nucleus</location>
    </subcellularLocation>
</comment>
<dbReference type="SUPFAM" id="SSF103612">
    <property type="entry name" value="SBT domain"/>
    <property type="match status" value="1"/>
</dbReference>
<sequence length="396" mass="41515">MESRRYEEMASGYPTVGGSQKNSSSGPSDSVNGLKFGQRIYFEDVGLGVSAKSCSGSSSSSSSTSPSVASAGASSGCQGAATPPKKARGVVQSAQPPRCQVEGCRVDLSDAKAYYSRHKVCGMHSKSAKVIVAGLEQRFCQQCSRFHQLLEFDEGKRSCRRRLAGHNERRRKPPAGSVLSSRLGRLSPSVFDSSNRAGGSLVDFTGYLRPPGTDEWAGNKTSEQAAGNSSISTGKFLQSMWPGNSGIFLQGSTSGAAFSSPGIPSGDCFSGVDSSCALSLLSNQHWDSSNRALGIGMSSLMNPGGAPMAQSTAASSAGLGHFACSSTWGGFKGGEVSSGLHNVPPDHLGLGQISQPLSSQFDDGQLEMAQHGAHRFTEVQRSRAYDTSTHHVHWSL</sequence>
<evidence type="ECO:0000256" key="10">
    <source>
        <dbReference type="SAM" id="MobiDB-lite"/>
    </source>
</evidence>
<evidence type="ECO:0000313" key="13">
    <source>
        <dbReference type="Proteomes" id="UP001279734"/>
    </source>
</evidence>
<dbReference type="Proteomes" id="UP001279734">
    <property type="component" value="Unassembled WGS sequence"/>
</dbReference>
<proteinExistence type="predicted"/>
<organism evidence="12 13">
    <name type="scientific">Nepenthes gracilis</name>
    <name type="common">Slender pitcher plant</name>
    <dbReference type="NCBI Taxonomy" id="150966"/>
    <lineage>
        <taxon>Eukaryota</taxon>
        <taxon>Viridiplantae</taxon>
        <taxon>Streptophyta</taxon>
        <taxon>Embryophyta</taxon>
        <taxon>Tracheophyta</taxon>
        <taxon>Spermatophyta</taxon>
        <taxon>Magnoliopsida</taxon>
        <taxon>eudicotyledons</taxon>
        <taxon>Gunneridae</taxon>
        <taxon>Pentapetalae</taxon>
        <taxon>Caryophyllales</taxon>
        <taxon>Nepenthaceae</taxon>
        <taxon>Nepenthes</taxon>
    </lineage>
</organism>
<dbReference type="PANTHER" id="PTHR31251">
    <property type="entry name" value="SQUAMOSA PROMOTER-BINDING-LIKE PROTEIN 4"/>
    <property type="match status" value="1"/>
</dbReference>
<accession>A0AAD3SBP1</accession>
<evidence type="ECO:0000256" key="2">
    <source>
        <dbReference type="ARBA" id="ARBA00022723"/>
    </source>
</evidence>
<dbReference type="PANTHER" id="PTHR31251:SF191">
    <property type="entry name" value="SBP-TYPE DOMAIN-CONTAINING PROTEIN"/>
    <property type="match status" value="1"/>
</dbReference>
<dbReference type="InterPro" id="IPR004333">
    <property type="entry name" value="SBP_dom"/>
</dbReference>
<keyword evidence="7" id="KW-0804">Transcription</keyword>
<evidence type="ECO:0000256" key="3">
    <source>
        <dbReference type="ARBA" id="ARBA00022771"/>
    </source>
</evidence>
<evidence type="ECO:0000256" key="6">
    <source>
        <dbReference type="ARBA" id="ARBA00023125"/>
    </source>
</evidence>
<evidence type="ECO:0000256" key="9">
    <source>
        <dbReference type="PROSITE-ProRule" id="PRU00470"/>
    </source>
</evidence>
<keyword evidence="8" id="KW-0539">Nucleus</keyword>
<feature type="region of interest" description="Disordered" evidence="10">
    <location>
        <begin position="51"/>
        <end position="94"/>
    </location>
</feature>
<protein>
    <recommendedName>
        <fullName evidence="11">SBP-type domain-containing protein</fullName>
    </recommendedName>
</protein>
<dbReference type="GO" id="GO:0003677">
    <property type="term" value="F:DNA binding"/>
    <property type="evidence" value="ECO:0007669"/>
    <property type="project" value="UniProtKB-KW"/>
</dbReference>
<feature type="domain" description="SBP-type" evidence="11">
    <location>
        <begin position="96"/>
        <end position="173"/>
    </location>
</feature>
<dbReference type="GO" id="GO:0005634">
    <property type="term" value="C:nucleus"/>
    <property type="evidence" value="ECO:0007669"/>
    <property type="project" value="UniProtKB-SubCell"/>
</dbReference>
<name>A0AAD3SBP1_NEPGR</name>
<keyword evidence="5" id="KW-0805">Transcription regulation</keyword>
<keyword evidence="4" id="KW-0862">Zinc</keyword>
<dbReference type="GO" id="GO:0008270">
    <property type="term" value="F:zinc ion binding"/>
    <property type="evidence" value="ECO:0007669"/>
    <property type="project" value="UniProtKB-KW"/>
</dbReference>
<evidence type="ECO:0000256" key="1">
    <source>
        <dbReference type="ARBA" id="ARBA00004123"/>
    </source>
</evidence>
<evidence type="ECO:0000313" key="12">
    <source>
        <dbReference type="EMBL" id="GMH08198.1"/>
    </source>
</evidence>
<dbReference type="InterPro" id="IPR044817">
    <property type="entry name" value="SBP-like"/>
</dbReference>
<dbReference type="PROSITE" id="PS51141">
    <property type="entry name" value="ZF_SBP"/>
    <property type="match status" value="1"/>
</dbReference>
<keyword evidence="3 9" id="KW-0863">Zinc-finger</keyword>
<dbReference type="Pfam" id="PF03110">
    <property type="entry name" value="SBP"/>
    <property type="match status" value="1"/>
</dbReference>
<dbReference type="AlphaFoldDB" id="A0AAD3SBP1"/>
<dbReference type="EMBL" id="BSYO01000008">
    <property type="protein sequence ID" value="GMH08198.1"/>
    <property type="molecule type" value="Genomic_DNA"/>
</dbReference>
<gene>
    <name evidence="12" type="ORF">Nepgr_010038</name>
</gene>
<feature type="region of interest" description="Disordered" evidence="10">
    <location>
        <begin position="1"/>
        <end position="31"/>
    </location>
</feature>
<evidence type="ECO:0000256" key="8">
    <source>
        <dbReference type="ARBA" id="ARBA00023242"/>
    </source>
</evidence>
<dbReference type="Gene3D" id="4.10.1100.10">
    <property type="entry name" value="Transcription factor, SBP-box domain"/>
    <property type="match status" value="1"/>
</dbReference>
<evidence type="ECO:0000256" key="5">
    <source>
        <dbReference type="ARBA" id="ARBA00023015"/>
    </source>
</evidence>
<feature type="compositionally biased region" description="Polar residues" evidence="10">
    <location>
        <begin position="17"/>
        <end position="31"/>
    </location>
</feature>
<evidence type="ECO:0000256" key="4">
    <source>
        <dbReference type="ARBA" id="ARBA00022833"/>
    </source>
</evidence>
<keyword evidence="13" id="KW-1185">Reference proteome</keyword>
<reference evidence="12" key="1">
    <citation type="submission" date="2023-05" db="EMBL/GenBank/DDBJ databases">
        <title>Nepenthes gracilis genome sequencing.</title>
        <authorList>
            <person name="Fukushima K."/>
        </authorList>
    </citation>
    <scope>NUCLEOTIDE SEQUENCE</scope>
    <source>
        <strain evidence="12">SING2019-196</strain>
    </source>
</reference>
<keyword evidence="6" id="KW-0238">DNA-binding</keyword>
<keyword evidence="2" id="KW-0479">Metal-binding</keyword>
<evidence type="ECO:0000259" key="11">
    <source>
        <dbReference type="PROSITE" id="PS51141"/>
    </source>
</evidence>
<dbReference type="FunFam" id="4.10.1100.10:FF:000001">
    <property type="entry name" value="Squamosa promoter-binding-like protein 14"/>
    <property type="match status" value="1"/>
</dbReference>
<feature type="compositionally biased region" description="Low complexity" evidence="10">
    <location>
        <begin position="51"/>
        <end position="81"/>
    </location>
</feature>